<feature type="compositionally biased region" description="Polar residues" evidence="1">
    <location>
        <begin position="390"/>
        <end position="403"/>
    </location>
</feature>
<dbReference type="AlphaFoldDB" id="A0AA85IX34"/>
<feature type="compositionally biased region" description="Polar residues" evidence="1">
    <location>
        <begin position="368"/>
        <end position="380"/>
    </location>
</feature>
<evidence type="ECO:0000256" key="1">
    <source>
        <dbReference type="SAM" id="MobiDB-lite"/>
    </source>
</evidence>
<accession>A0AA85IX34</accession>
<feature type="region of interest" description="Disordered" evidence="1">
    <location>
        <begin position="432"/>
        <end position="457"/>
    </location>
</feature>
<dbReference type="Proteomes" id="UP000050795">
    <property type="component" value="Unassembled WGS sequence"/>
</dbReference>
<name>A0AA85IX34_TRIRE</name>
<reference evidence="3" key="2">
    <citation type="submission" date="2023-11" db="UniProtKB">
        <authorList>
            <consortium name="WormBaseParasite"/>
        </authorList>
    </citation>
    <scope>IDENTIFICATION</scope>
</reference>
<organism evidence="2 3">
    <name type="scientific">Trichobilharzia regenti</name>
    <name type="common">Nasal bird schistosome</name>
    <dbReference type="NCBI Taxonomy" id="157069"/>
    <lineage>
        <taxon>Eukaryota</taxon>
        <taxon>Metazoa</taxon>
        <taxon>Spiralia</taxon>
        <taxon>Lophotrochozoa</taxon>
        <taxon>Platyhelminthes</taxon>
        <taxon>Trematoda</taxon>
        <taxon>Digenea</taxon>
        <taxon>Strigeidida</taxon>
        <taxon>Schistosomatoidea</taxon>
        <taxon>Schistosomatidae</taxon>
        <taxon>Trichobilharzia</taxon>
    </lineage>
</organism>
<keyword evidence="2" id="KW-1185">Reference proteome</keyword>
<feature type="region of interest" description="Disordered" evidence="1">
    <location>
        <begin position="305"/>
        <end position="403"/>
    </location>
</feature>
<evidence type="ECO:0000313" key="3">
    <source>
        <dbReference type="WBParaSite" id="TREG1_113930.1"/>
    </source>
</evidence>
<feature type="region of interest" description="Disordered" evidence="1">
    <location>
        <begin position="25"/>
        <end position="49"/>
    </location>
</feature>
<sequence>MVNQSKKQRTQSPVKLVSNLTSLIATSSNTTPTNGYSESHNSRVCRKRRAETEDKTVLTASISTTPKNSVPSAHTELLPSPYVLMEKLQPSSSFSVLSSEIELLKLSIGELKAELREIKNNKSVNAGNIETNTEISKLSDQISDIRSQVCELTPLTILMKTVNLNKLDTESVTKVDNLINFVTTEVTKRLDAKLSAIVYNVPDNEALKKVQRILLSEAKMPNSKTKCYRLKKSQHEKCCPIRFQFETPAETRKFIHSQHTLSQARNYKHIKVGVDKTVIERRAHNYLTKTNCEIGNRTLQQAIIPNPVKDTVDPTASPLSKHTEISHQSATPAERPLDCNQINNKTIPPITAESKMPLNNPRKKVKTPRNSTLSSPSYNSIGKDKENMPLNHTNKNSGSLNKPTLPTVNSISTHNVLNRTVAHTNIQCHNDVTLNSTSGNSQNSATNNSGSSEYGTQTNFDRIYGTSLLGTNPQCSTHETHTRTQLASNNRWNNKPWSSQGSNHFLSPASLSALKKQLVGMLTLLNH</sequence>
<feature type="compositionally biased region" description="Polar residues" evidence="1">
    <location>
        <begin position="25"/>
        <end position="39"/>
    </location>
</feature>
<evidence type="ECO:0000313" key="2">
    <source>
        <dbReference type="Proteomes" id="UP000050795"/>
    </source>
</evidence>
<protein>
    <submittedName>
        <fullName evidence="3">Uncharacterized protein</fullName>
    </submittedName>
</protein>
<proteinExistence type="predicted"/>
<reference evidence="2" key="1">
    <citation type="submission" date="2022-06" db="EMBL/GenBank/DDBJ databases">
        <authorList>
            <person name="Berger JAMES D."/>
            <person name="Berger JAMES D."/>
        </authorList>
    </citation>
    <scope>NUCLEOTIDE SEQUENCE [LARGE SCALE GENOMIC DNA]</scope>
</reference>
<dbReference type="WBParaSite" id="TREG1_113930.1">
    <property type="protein sequence ID" value="TREG1_113930.1"/>
    <property type="gene ID" value="TREG1_113930"/>
</dbReference>